<dbReference type="RefSeq" id="WP_077690395.1">
    <property type="nucleotide sequence ID" value="NZ_MCOK01000001.1"/>
</dbReference>
<dbReference type="AlphaFoldDB" id="A0A1V3BZM3"/>
<feature type="transmembrane region" description="Helical" evidence="1">
    <location>
        <begin position="75"/>
        <end position="92"/>
    </location>
</feature>
<feature type="transmembrane region" description="Helical" evidence="1">
    <location>
        <begin position="98"/>
        <end position="119"/>
    </location>
</feature>
<keyword evidence="1" id="KW-0472">Membrane</keyword>
<proteinExistence type="predicted"/>
<sequence>MSLTFTLASAAPPPASAGSGSGGPLLWLAVGCGVLLVLVVLVAALSGAGQGAYGETSGIVPRRERPGIVRAAQRALCLNGALFLLAVLLTFGPQEGTGTVTAAIALAYGVGCLVAARTLGRPSPTAHRVAMALQFPLVVFAAALAVIALAVGQPLLLVGVAVPLLMALNAGSLLYKARGFYLAQA</sequence>
<name>A0A1V3BZM3_9ACTN</name>
<keyword evidence="1" id="KW-1133">Transmembrane helix</keyword>
<dbReference type="EMBL" id="MCOK01000001">
    <property type="protein sequence ID" value="OOC54001.1"/>
    <property type="molecule type" value="Genomic_DNA"/>
</dbReference>
<keyword evidence="3" id="KW-1185">Reference proteome</keyword>
<dbReference type="Proteomes" id="UP000189004">
    <property type="component" value="Unassembled WGS sequence"/>
</dbReference>
<evidence type="ECO:0000256" key="1">
    <source>
        <dbReference type="SAM" id="Phobius"/>
    </source>
</evidence>
<accession>A0A1V3BZM3</accession>
<comment type="caution">
    <text evidence="2">The sequence shown here is derived from an EMBL/GenBank/DDBJ whole genome shotgun (WGS) entry which is preliminary data.</text>
</comment>
<reference evidence="3" key="1">
    <citation type="submission" date="2016-08" db="EMBL/GenBank/DDBJ databases">
        <authorList>
            <person name="Tokovenko B."/>
            <person name="Kalinowski J."/>
        </authorList>
    </citation>
    <scope>NUCLEOTIDE SEQUENCE [LARGE SCALE GENOMIC DNA]</scope>
    <source>
        <strain evidence="3">UTMC102</strain>
    </source>
</reference>
<evidence type="ECO:0000313" key="2">
    <source>
        <dbReference type="EMBL" id="OOC54001.1"/>
    </source>
</evidence>
<organism evidence="2 3">
    <name type="scientific">Nocardiopsis sinuspersici</name>
    <dbReference type="NCBI Taxonomy" id="501010"/>
    <lineage>
        <taxon>Bacteria</taxon>
        <taxon>Bacillati</taxon>
        <taxon>Actinomycetota</taxon>
        <taxon>Actinomycetes</taxon>
        <taxon>Streptosporangiales</taxon>
        <taxon>Nocardiopsidaceae</taxon>
        <taxon>Nocardiopsis</taxon>
    </lineage>
</organism>
<evidence type="ECO:0000313" key="3">
    <source>
        <dbReference type="Proteomes" id="UP000189004"/>
    </source>
</evidence>
<feature type="transmembrane region" description="Helical" evidence="1">
    <location>
        <begin position="156"/>
        <end position="175"/>
    </location>
</feature>
<gene>
    <name evidence="2" type="ORF">NOSIN_09445</name>
</gene>
<dbReference type="STRING" id="501010.NOSIN_09445"/>
<feature type="transmembrane region" description="Helical" evidence="1">
    <location>
        <begin position="27"/>
        <end position="54"/>
    </location>
</feature>
<feature type="transmembrane region" description="Helical" evidence="1">
    <location>
        <begin position="131"/>
        <end position="150"/>
    </location>
</feature>
<keyword evidence="1" id="KW-0812">Transmembrane</keyword>
<protein>
    <submittedName>
        <fullName evidence="2">Uncharacterized protein</fullName>
    </submittedName>
</protein>